<dbReference type="GO" id="GO:0009279">
    <property type="term" value="C:cell outer membrane"/>
    <property type="evidence" value="ECO:0007669"/>
    <property type="project" value="UniProtKB-SubCell"/>
</dbReference>
<evidence type="ECO:0000256" key="2">
    <source>
        <dbReference type="ARBA" id="ARBA00004117"/>
    </source>
</evidence>
<dbReference type="Pfam" id="PF02107">
    <property type="entry name" value="FlgH"/>
    <property type="match status" value="1"/>
</dbReference>
<evidence type="ECO:0008006" key="12">
    <source>
        <dbReference type="Google" id="ProtNLM"/>
    </source>
</evidence>
<evidence type="ECO:0000256" key="5">
    <source>
        <dbReference type="ARBA" id="ARBA00022729"/>
    </source>
</evidence>
<dbReference type="InterPro" id="IPR000527">
    <property type="entry name" value="Flag_Lring"/>
</dbReference>
<keyword evidence="11" id="KW-1185">Reference proteome</keyword>
<comment type="function">
    <text evidence="1">Assembles around the rod to form the L-ring and probably protects the motor/basal body from shearing forces during rotation.</text>
</comment>
<keyword evidence="8" id="KW-0998">Cell outer membrane</keyword>
<evidence type="ECO:0000256" key="6">
    <source>
        <dbReference type="ARBA" id="ARBA00023136"/>
    </source>
</evidence>
<dbReference type="GO" id="GO:0009427">
    <property type="term" value="C:bacterial-type flagellum basal body, distal rod, L ring"/>
    <property type="evidence" value="ECO:0007669"/>
    <property type="project" value="InterPro"/>
</dbReference>
<dbReference type="RefSeq" id="WP_148952023.1">
    <property type="nucleotide sequence ID" value="NZ_CP043312.1"/>
</dbReference>
<dbReference type="GO" id="GO:0003774">
    <property type="term" value="F:cytoskeletal motor activity"/>
    <property type="evidence" value="ECO:0007669"/>
    <property type="project" value="InterPro"/>
</dbReference>
<dbReference type="PROSITE" id="PS51257">
    <property type="entry name" value="PROKAR_LIPOPROTEIN"/>
    <property type="match status" value="1"/>
</dbReference>
<comment type="subcellular location">
    <subcellularLocation>
        <location evidence="2">Bacterial flagellum basal body</location>
    </subcellularLocation>
    <subcellularLocation>
        <location evidence="3">Cell outer membrane</location>
    </subcellularLocation>
</comment>
<dbReference type="PANTHER" id="PTHR34933:SF1">
    <property type="entry name" value="FLAGELLAR L-RING PROTEIN"/>
    <property type="match status" value="1"/>
</dbReference>
<evidence type="ECO:0000256" key="4">
    <source>
        <dbReference type="ARBA" id="ARBA00006929"/>
    </source>
</evidence>
<protein>
    <recommendedName>
        <fullName evidence="12">Flagellar basal body L-ring protein FlgH</fullName>
    </recommendedName>
</protein>
<dbReference type="KEGG" id="snay:FZC37_01805"/>
<evidence type="ECO:0000313" key="11">
    <source>
        <dbReference type="Proteomes" id="UP000323844"/>
    </source>
</evidence>
<feature type="chain" id="PRO_5022938154" description="Flagellar basal body L-ring protein FlgH" evidence="9">
    <location>
        <begin position="22"/>
        <end position="226"/>
    </location>
</feature>
<keyword evidence="6" id="KW-0472">Membrane</keyword>
<keyword evidence="5 9" id="KW-0732">Signal</keyword>
<evidence type="ECO:0000256" key="7">
    <source>
        <dbReference type="ARBA" id="ARBA00023143"/>
    </source>
</evidence>
<dbReference type="OrthoDB" id="9789227at2"/>
<keyword evidence="7" id="KW-0975">Bacterial flagellum</keyword>
<evidence type="ECO:0000313" key="10">
    <source>
        <dbReference type="EMBL" id="QEK39662.1"/>
    </source>
</evidence>
<dbReference type="GO" id="GO:0071973">
    <property type="term" value="P:bacterial-type flagellum-dependent cell motility"/>
    <property type="evidence" value="ECO:0007669"/>
    <property type="project" value="InterPro"/>
</dbReference>
<dbReference type="PANTHER" id="PTHR34933">
    <property type="entry name" value="FLAGELLAR L-RING PROTEIN"/>
    <property type="match status" value="1"/>
</dbReference>
<reference evidence="10 11" key="1">
    <citation type="submission" date="2019-08" db="EMBL/GenBank/DDBJ databases">
        <title>Highly reduced genomes of protist endosymbionts show evolutionary convergence.</title>
        <authorList>
            <person name="George E."/>
            <person name="Husnik F."/>
            <person name="Tashyreva D."/>
            <person name="Prokopchuk G."/>
            <person name="Horak A."/>
            <person name="Kwong W.K."/>
            <person name="Lukes J."/>
            <person name="Keeling P.J."/>
        </authorList>
    </citation>
    <scope>NUCLEOTIDE SEQUENCE [LARGE SCALE GENOMIC DNA]</scope>
    <source>
        <strain evidence="10">1621</strain>
    </source>
</reference>
<name>A0A5C0UJK9_9RICK</name>
<dbReference type="PRINTS" id="PR01008">
    <property type="entry name" value="FLGLRINGFLGH"/>
</dbReference>
<comment type="similarity">
    <text evidence="4">Belongs to the FlgH family.</text>
</comment>
<gene>
    <name evidence="10" type="ORF">FZC37_01805</name>
</gene>
<evidence type="ECO:0000256" key="3">
    <source>
        <dbReference type="ARBA" id="ARBA00004442"/>
    </source>
</evidence>
<feature type="signal peptide" evidence="9">
    <location>
        <begin position="1"/>
        <end position="21"/>
    </location>
</feature>
<accession>A0A5C0UJK9</accession>
<dbReference type="EMBL" id="CP043312">
    <property type="protein sequence ID" value="QEK39662.1"/>
    <property type="molecule type" value="Genomic_DNA"/>
</dbReference>
<evidence type="ECO:0000256" key="9">
    <source>
        <dbReference type="SAM" id="SignalP"/>
    </source>
</evidence>
<dbReference type="AlphaFoldDB" id="A0A5C0UJK9"/>
<sequence>MYIKKNVYLVLLLLLSGCSSKNSNNTINFSKMNLENIVSDDKKEGDVRSKKNTASLNSLWHGKCRNFLQDTSNVSVGSVIKVVVKFDESAKLESSTDKQKKTELQDPLLNIFGGLLDGVQAFKGSNVGGAFKNITNKRSYQGGGKVKRMESVKFSIASVVRKILPNGLLLIEGSQEVRINYEIRRLYVTGLVKPSDISADGTVESDKIAEARISYGGRGFIDEVQH</sequence>
<evidence type="ECO:0000256" key="1">
    <source>
        <dbReference type="ARBA" id="ARBA00002591"/>
    </source>
</evidence>
<evidence type="ECO:0000256" key="8">
    <source>
        <dbReference type="ARBA" id="ARBA00023237"/>
    </source>
</evidence>
<organism evidence="10 11">
    <name type="scientific">Candidatus Sneabacter namystus</name>
    <dbReference type="NCBI Taxonomy" id="2601646"/>
    <lineage>
        <taxon>Bacteria</taxon>
        <taxon>Pseudomonadati</taxon>
        <taxon>Pseudomonadota</taxon>
        <taxon>Alphaproteobacteria</taxon>
        <taxon>Rickettsiales</taxon>
        <taxon>Rickettsiaceae</taxon>
        <taxon>Rickettsieae</taxon>
        <taxon>Candidatus Sneabacter</taxon>
    </lineage>
</organism>
<proteinExistence type="inferred from homology"/>
<dbReference type="Proteomes" id="UP000323844">
    <property type="component" value="Chromosome"/>
</dbReference>